<sequence length="315" mass="35971">MSQSHLEIFNPGTNVAGLSSFTQIIKIYLRSHISYCANRTKHGIQFPLLELGDNDPPYYPVVEGHQLLSKLLRVNVESREAVLSFYRVHLPCWLTGGVSKDRLWVSGTQDKMAIVDFVCELKTKHDPRNLGGSAHGLHTIESSGIEPSKMHTFKEIINGLDEIWFIFIQSFPISAASPSFDRIGPDPRTVENDLSHLHVLDPNDVKPTEERYRVLLAFKPHCKGIYNLKDAEYWLQKEDRRWMAKSIGRMPASETPGFRDEDLDKAVKPAFGFWLFPVDAFSDENKSAELQELSTIVTFDVRKHRPELVLLRINE</sequence>
<dbReference type="Proteomes" id="UP000720189">
    <property type="component" value="Unassembled WGS sequence"/>
</dbReference>
<dbReference type="AlphaFoldDB" id="A0A9P9K8V6"/>
<proteinExistence type="predicted"/>
<name>A0A9P9K8V6_FUSRE</name>
<dbReference type="OrthoDB" id="3469466at2759"/>
<gene>
    <name evidence="1" type="ORF">BKA55DRAFT_663084</name>
</gene>
<accession>A0A9P9K8V6</accession>
<dbReference type="RefSeq" id="XP_046049879.1">
    <property type="nucleotide sequence ID" value="XM_046197652.1"/>
</dbReference>
<dbReference type="EMBL" id="JAGMUX010000007">
    <property type="protein sequence ID" value="KAH7253632.1"/>
    <property type="molecule type" value="Genomic_DNA"/>
</dbReference>
<dbReference type="GeneID" id="70227606"/>
<keyword evidence="2" id="KW-1185">Reference proteome</keyword>
<organism evidence="1 2">
    <name type="scientific">Fusarium redolens</name>
    <dbReference type="NCBI Taxonomy" id="48865"/>
    <lineage>
        <taxon>Eukaryota</taxon>
        <taxon>Fungi</taxon>
        <taxon>Dikarya</taxon>
        <taxon>Ascomycota</taxon>
        <taxon>Pezizomycotina</taxon>
        <taxon>Sordariomycetes</taxon>
        <taxon>Hypocreomycetidae</taxon>
        <taxon>Hypocreales</taxon>
        <taxon>Nectriaceae</taxon>
        <taxon>Fusarium</taxon>
        <taxon>Fusarium redolens species complex</taxon>
    </lineage>
</organism>
<evidence type="ECO:0000313" key="1">
    <source>
        <dbReference type="EMBL" id="KAH7253632.1"/>
    </source>
</evidence>
<comment type="caution">
    <text evidence="1">The sequence shown here is derived from an EMBL/GenBank/DDBJ whole genome shotgun (WGS) entry which is preliminary data.</text>
</comment>
<protein>
    <submittedName>
        <fullName evidence="1">Uncharacterized protein</fullName>
    </submittedName>
</protein>
<evidence type="ECO:0000313" key="2">
    <source>
        <dbReference type="Proteomes" id="UP000720189"/>
    </source>
</evidence>
<reference evidence="1" key="1">
    <citation type="journal article" date="2021" name="Nat. Commun.">
        <title>Genetic determinants of endophytism in the Arabidopsis root mycobiome.</title>
        <authorList>
            <person name="Mesny F."/>
            <person name="Miyauchi S."/>
            <person name="Thiergart T."/>
            <person name="Pickel B."/>
            <person name="Atanasova L."/>
            <person name="Karlsson M."/>
            <person name="Huettel B."/>
            <person name="Barry K.W."/>
            <person name="Haridas S."/>
            <person name="Chen C."/>
            <person name="Bauer D."/>
            <person name="Andreopoulos W."/>
            <person name="Pangilinan J."/>
            <person name="LaButti K."/>
            <person name="Riley R."/>
            <person name="Lipzen A."/>
            <person name="Clum A."/>
            <person name="Drula E."/>
            <person name="Henrissat B."/>
            <person name="Kohler A."/>
            <person name="Grigoriev I.V."/>
            <person name="Martin F.M."/>
            <person name="Hacquard S."/>
        </authorList>
    </citation>
    <scope>NUCLEOTIDE SEQUENCE</scope>
    <source>
        <strain evidence="1">MPI-CAGE-AT-0023</strain>
    </source>
</reference>